<dbReference type="AlphaFoldDB" id="A0A3D8RAY7"/>
<proteinExistence type="predicted"/>
<feature type="compositionally biased region" description="Basic and acidic residues" evidence="1">
    <location>
        <begin position="560"/>
        <end position="569"/>
    </location>
</feature>
<feature type="region of interest" description="Disordered" evidence="1">
    <location>
        <begin position="18"/>
        <end position="60"/>
    </location>
</feature>
<feature type="compositionally biased region" description="Acidic residues" evidence="1">
    <location>
        <begin position="22"/>
        <end position="32"/>
    </location>
</feature>
<protein>
    <recommendedName>
        <fullName evidence="4">Extensin domain-containing protein</fullName>
    </recommendedName>
</protein>
<dbReference type="EMBL" id="PDLM01000008">
    <property type="protein sequence ID" value="RDW71217.1"/>
    <property type="molecule type" value="Genomic_DNA"/>
</dbReference>
<sequence length="793" mass="88022">MGVQDLFAWCSQNATASIPGTAEDDMAADADEPPDHIEVTRSPVPEFQRSAVRQQNDRKESLLTKALQHSPEEDSYTPNIHVKTDLLRRRSLISNTSLASTADLTSDGGLTSPARTNTPSPPIPETAYTSFAPMSLGQKPIYPIPPPMITSEKKVTDLTPTKAAVNTSSENTPAVETPKKRCITFACGGRKPSEQSATKPVEETKKIAPVPAVVEEAPKRRCIKFACPGPRPGEKAKQEVAPAFSVVERPKVSETTRRSITARSPSLTRKSRNPPRHHRDSTGTIRRASQSPVAVRARPKFIADEGLDLESSDATRFTEFARGELQDDDWIRRDNVEELSRLRKLTITDTLKKENAIRQLGNEAEEEALADEEDENDDGYDSDDENRDDDDDDSLTFNGGSDVEDDFSDGNETDNEAGFAESDDESDGEYQFWTPGRTGALATSGEHSTYRASAHRTASTSSIDSLEQMRPLQAESDARRGKVSRRIRIRPGTPDLPDSTDFVCGTLDEDRPLEDAYISCMEARKQRRRLIPQDIDPSFPTSDPEAEEDEHDILEPANDSEEHVWLHGEFEEDSDTGRVGRRRSNVGHRSPRLSPRRLHSPAPLKRLVSPPPPKRRHSPPPPKRRHSPPPAKRRLHSPPPRKLFGHSPRRMRSPPPSRTIHSPTASPTSHTTSAAITFAQLGSRTGVTHTKSLPRSPNAFCRAYRASRLIAANGNDPEDGNDAHIRGAIDIVKGLEHKRQRRKEKFYQKQCNRARKCPEKRPQPGKGAERMRELGLLMAGKSGQDQNPYILSA</sequence>
<evidence type="ECO:0000256" key="1">
    <source>
        <dbReference type="SAM" id="MobiDB-lite"/>
    </source>
</evidence>
<dbReference type="InterPro" id="IPR018853">
    <property type="entry name" value="DUF2457"/>
</dbReference>
<organism evidence="2 3">
    <name type="scientific">Coleophoma cylindrospora</name>
    <dbReference type="NCBI Taxonomy" id="1849047"/>
    <lineage>
        <taxon>Eukaryota</taxon>
        <taxon>Fungi</taxon>
        <taxon>Dikarya</taxon>
        <taxon>Ascomycota</taxon>
        <taxon>Pezizomycotina</taxon>
        <taxon>Leotiomycetes</taxon>
        <taxon>Helotiales</taxon>
        <taxon>Dermateaceae</taxon>
        <taxon>Coleophoma</taxon>
    </lineage>
</organism>
<dbReference type="STRING" id="1849047.A0A3D8RAY7"/>
<feature type="compositionally biased region" description="Acidic residues" evidence="1">
    <location>
        <begin position="363"/>
        <end position="394"/>
    </location>
</feature>
<feature type="region of interest" description="Disordered" evidence="1">
    <location>
        <begin position="746"/>
        <end position="769"/>
    </location>
</feature>
<feature type="compositionally biased region" description="Basic residues" evidence="1">
    <location>
        <begin position="579"/>
        <end position="599"/>
    </location>
</feature>
<evidence type="ECO:0000313" key="2">
    <source>
        <dbReference type="EMBL" id="RDW71217.1"/>
    </source>
</evidence>
<feature type="region of interest" description="Disordered" evidence="1">
    <location>
        <begin position="527"/>
        <end position="672"/>
    </location>
</feature>
<feature type="compositionally biased region" description="Basic residues" evidence="1">
    <location>
        <begin position="269"/>
        <end position="279"/>
    </location>
</feature>
<reference evidence="2 3" key="1">
    <citation type="journal article" date="2018" name="IMA Fungus">
        <title>IMA Genome-F 9: Draft genome sequence of Annulohypoxylon stygium, Aspergillus mulundensis, Berkeleyomyces basicola (syn. Thielaviopsis basicola), Ceratocystis smalleyi, two Cercospora beticola strains, Coleophoma cylindrospora, Fusarium fracticaudum, Phialophora cf. hyalina, and Morchella septimelata.</title>
        <authorList>
            <person name="Wingfield B.D."/>
            <person name="Bills G.F."/>
            <person name="Dong Y."/>
            <person name="Huang W."/>
            <person name="Nel W.J."/>
            <person name="Swalarsk-Parry B.S."/>
            <person name="Vaghefi N."/>
            <person name="Wilken P.M."/>
            <person name="An Z."/>
            <person name="de Beer Z.W."/>
            <person name="De Vos L."/>
            <person name="Chen L."/>
            <person name="Duong T.A."/>
            <person name="Gao Y."/>
            <person name="Hammerbacher A."/>
            <person name="Kikkert J.R."/>
            <person name="Li Y."/>
            <person name="Li H."/>
            <person name="Li K."/>
            <person name="Li Q."/>
            <person name="Liu X."/>
            <person name="Ma X."/>
            <person name="Naidoo K."/>
            <person name="Pethybridge S.J."/>
            <person name="Sun J."/>
            <person name="Steenkamp E.T."/>
            <person name="van der Nest M.A."/>
            <person name="van Wyk S."/>
            <person name="Wingfield M.J."/>
            <person name="Xiong C."/>
            <person name="Yue Q."/>
            <person name="Zhang X."/>
        </authorList>
    </citation>
    <scope>NUCLEOTIDE SEQUENCE [LARGE SCALE GENOMIC DNA]</scope>
    <source>
        <strain evidence="2 3">BP6252</strain>
    </source>
</reference>
<dbReference type="Proteomes" id="UP000256645">
    <property type="component" value="Unassembled WGS sequence"/>
</dbReference>
<evidence type="ECO:0008006" key="4">
    <source>
        <dbReference type="Google" id="ProtNLM"/>
    </source>
</evidence>
<feature type="compositionally biased region" description="Polar residues" evidence="1">
    <location>
        <begin position="282"/>
        <end position="292"/>
    </location>
</feature>
<gene>
    <name evidence="2" type="ORF">BP6252_07780</name>
</gene>
<feature type="region of interest" description="Disordered" evidence="1">
    <location>
        <begin position="101"/>
        <end position="132"/>
    </location>
</feature>
<keyword evidence="3" id="KW-1185">Reference proteome</keyword>
<feature type="region of interest" description="Disordered" evidence="1">
    <location>
        <begin position="352"/>
        <end position="502"/>
    </location>
</feature>
<feature type="compositionally biased region" description="Basic and acidic residues" evidence="1">
    <location>
        <begin position="756"/>
        <end position="769"/>
    </location>
</feature>
<dbReference type="Pfam" id="PF10446">
    <property type="entry name" value="DUF2457"/>
    <property type="match status" value="1"/>
</dbReference>
<name>A0A3D8RAY7_9HELO</name>
<feature type="compositionally biased region" description="Low complexity" evidence="1">
    <location>
        <begin position="450"/>
        <end position="462"/>
    </location>
</feature>
<feature type="compositionally biased region" description="Basic residues" evidence="1">
    <location>
        <begin position="643"/>
        <end position="652"/>
    </location>
</feature>
<feature type="region of interest" description="Disordered" evidence="1">
    <location>
        <begin position="251"/>
        <end position="297"/>
    </location>
</feature>
<feature type="compositionally biased region" description="Low complexity" evidence="1">
    <location>
        <begin position="658"/>
        <end position="672"/>
    </location>
</feature>
<dbReference type="OrthoDB" id="2011769at2759"/>
<comment type="caution">
    <text evidence="2">The sequence shown here is derived from an EMBL/GenBank/DDBJ whole genome shotgun (WGS) entry which is preliminary data.</text>
</comment>
<feature type="compositionally biased region" description="Polar residues" evidence="1">
    <location>
        <begin position="258"/>
        <end position="268"/>
    </location>
</feature>
<evidence type="ECO:0000313" key="3">
    <source>
        <dbReference type="Proteomes" id="UP000256645"/>
    </source>
</evidence>
<feature type="compositionally biased region" description="Basic residues" evidence="1">
    <location>
        <begin position="613"/>
        <end position="636"/>
    </location>
</feature>
<accession>A0A3D8RAY7</accession>
<feature type="compositionally biased region" description="Acidic residues" evidence="1">
    <location>
        <begin position="402"/>
        <end position="428"/>
    </location>
</feature>